<feature type="domain" description="Phosphoadenosine phosphosulphate reductase" evidence="1">
    <location>
        <begin position="146"/>
        <end position="237"/>
    </location>
</feature>
<dbReference type="SUPFAM" id="SSF52402">
    <property type="entry name" value="Adenine nucleotide alpha hydrolases-like"/>
    <property type="match status" value="1"/>
</dbReference>
<dbReference type="EMBL" id="JAVRHQ010000015">
    <property type="protein sequence ID" value="MDT0643706.1"/>
    <property type="molecule type" value="Genomic_DNA"/>
</dbReference>
<accession>A0ABU3CBJ0</accession>
<dbReference type="RefSeq" id="WP_311535324.1">
    <property type="nucleotide sequence ID" value="NZ_JAVRHQ010000015.1"/>
</dbReference>
<sequence length="329" mass="38941">MKLLVPLSGGKDSQATLLWAIAKYGVGNIIAVFCDVKWEHDWTYAHIQYLVEKTGVEFIVLSSEKYDGFIDMVKKKKRFPSSKARFCTVELKTKPMIDYILSLEDHVTIFQGIRNDESEERADMTEECRYFKYYFEPYKSNSILIEKYQNKPPKTPAQKKEFFEAKVRFFIDGKNDEKYHTYRKKEVFAWCEKYADDVRRPFIKATANDVILYSLKRDFVINPLYYKGFSRVGCFPCMYVNLDELAVILDHFPETFDDIEKYEKELKSTFFRPDKVPERYRSGYDPKTHKKLTIIRDVERYIKDKNAQTDLFTEPQYSKSCSSGYVVCE</sequence>
<dbReference type="InterPro" id="IPR002500">
    <property type="entry name" value="PAPS_reduct_dom"/>
</dbReference>
<dbReference type="PANTHER" id="PTHR43196:SF2">
    <property type="entry name" value="PHOSPHOADENOSINE PHOSPHOSULFATE REDUCTASE"/>
    <property type="match status" value="1"/>
</dbReference>
<keyword evidence="3" id="KW-1185">Reference proteome</keyword>
<organism evidence="2 3">
    <name type="scientific">Autumnicola tepida</name>
    <dbReference type="NCBI Taxonomy" id="3075595"/>
    <lineage>
        <taxon>Bacteria</taxon>
        <taxon>Pseudomonadati</taxon>
        <taxon>Bacteroidota</taxon>
        <taxon>Flavobacteriia</taxon>
        <taxon>Flavobacteriales</taxon>
        <taxon>Flavobacteriaceae</taxon>
        <taxon>Autumnicola</taxon>
    </lineage>
</organism>
<gene>
    <name evidence="2" type="ORF">RM553_12760</name>
</gene>
<dbReference type="Pfam" id="PF01507">
    <property type="entry name" value="PAPS_reduct"/>
    <property type="match status" value="2"/>
</dbReference>
<dbReference type="Proteomes" id="UP001262889">
    <property type="component" value="Unassembled WGS sequence"/>
</dbReference>
<dbReference type="InterPro" id="IPR014729">
    <property type="entry name" value="Rossmann-like_a/b/a_fold"/>
</dbReference>
<evidence type="ECO:0000313" key="2">
    <source>
        <dbReference type="EMBL" id="MDT0643706.1"/>
    </source>
</evidence>
<protein>
    <submittedName>
        <fullName evidence="2">Phosphoadenosine phosphosulfate reductase family protein</fullName>
    </submittedName>
</protein>
<evidence type="ECO:0000259" key="1">
    <source>
        <dbReference type="Pfam" id="PF01507"/>
    </source>
</evidence>
<dbReference type="Gene3D" id="3.40.50.620">
    <property type="entry name" value="HUPs"/>
    <property type="match status" value="1"/>
</dbReference>
<name>A0ABU3CBJ0_9FLAO</name>
<dbReference type="PANTHER" id="PTHR43196">
    <property type="entry name" value="SULFATE ADENYLYLTRANSFERASE SUBUNIT 2"/>
    <property type="match status" value="1"/>
</dbReference>
<proteinExistence type="predicted"/>
<feature type="domain" description="Phosphoadenosine phosphosulphate reductase" evidence="1">
    <location>
        <begin position="3"/>
        <end position="124"/>
    </location>
</feature>
<evidence type="ECO:0000313" key="3">
    <source>
        <dbReference type="Proteomes" id="UP001262889"/>
    </source>
</evidence>
<dbReference type="InterPro" id="IPR050128">
    <property type="entry name" value="Sulfate_adenylyltrnsfr_sub2"/>
</dbReference>
<comment type="caution">
    <text evidence="2">The sequence shown here is derived from an EMBL/GenBank/DDBJ whole genome shotgun (WGS) entry which is preliminary data.</text>
</comment>
<reference evidence="2 3" key="1">
    <citation type="submission" date="2023-09" db="EMBL/GenBank/DDBJ databases">
        <authorList>
            <person name="Rey-Velasco X."/>
        </authorList>
    </citation>
    <scope>NUCLEOTIDE SEQUENCE [LARGE SCALE GENOMIC DNA]</scope>
    <source>
        <strain evidence="2 3">F363</strain>
    </source>
</reference>